<dbReference type="Pfam" id="PF00563">
    <property type="entry name" value="EAL"/>
    <property type="match status" value="1"/>
</dbReference>
<keyword evidence="3" id="KW-1185">Reference proteome</keyword>
<evidence type="ECO:0000313" key="2">
    <source>
        <dbReference type="EMBL" id="GGD17457.1"/>
    </source>
</evidence>
<name>A0ABQ1Q796_9BACI</name>
<dbReference type="InterPro" id="IPR050706">
    <property type="entry name" value="Cyclic-di-GMP_PDE-like"/>
</dbReference>
<proteinExistence type="predicted"/>
<accession>A0ABQ1Q796</accession>
<organism evidence="2 3">
    <name type="scientific">Pontibacillus salipaludis</name>
    <dbReference type="NCBI Taxonomy" id="1697394"/>
    <lineage>
        <taxon>Bacteria</taxon>
        <taxon>Bacillati</taxon>
        <taxon>Bacillota</taxon>
        <taxon>Bacilli</taxon>
        <taxon>Bacillales</taxon>
        <taxon>Bacillaceae</taxon>
        <taxon>Pontibacillus</taxon>
    </lineage>
</organism>
<dbReference type="InterPro" id="IPR035919">
    <property type="entry name" value="EAL_sf"/>
</dbReference>
<dbReference type="CDD" id="cd01948">
    <property type="entry name" value="EAL"/>
    <property type="match status" value="1"/>
</dbReference>
<dbReference type="InterPro" id="IPR001633">
    <property type="entry name" value="EAL_dom"/>
</dbReference>
<dbReference type="Proteomes" id="UP000642571">
    <property type="component" value="Unassembled WGS sequence"/>
</dbReference>
<dbReference type="RefSeq" id="WP_229721231.1">
    <property type="nucleotide sequence ID" value="NZ_BMIN01000011.1"/>
</dbReference>
<evidence type="ECO:0000313" key="3">
    <source>
        <dbReference type="Proteomes" id="UP000642571"/>
    </source>
</evidence>
<dbReference type="PROSITE" id="PS50883">
    <property type="entry name" value="EAL"/>
    <property type="match status" value="1"/>
</dbReference>
<dbReference type="SMART" id="SM00052">
    <property type="entry name" value="EAL"/>
    <property type="match status" value="1"/>
</dbReference>
<comment type="caution">
    <text evidence="2">The sequence shown here is derived from an EMBL/GenBank/DDBJ whole genome shotgun (WGS) entry which is preliminary data.</text>
</comment>
<gene>
    <name evidence="2" type="ORF">GCM10011389_26510</name>
</gene>
<feature type="domain" description="EAL" evidence="1">
    <location>
        <begin position="96"/>
        <end position="342"/>
    </location>
</feature>
<reference evidence="3" key="1">
    <citation type="journal article" date="2019" name="Int. J. Syst. Evol. Microbiol.">
        <title>The Global Catalogue of Microorganisms (GCM) 10K type strain sequencing project: providing services to taxonomists for standard genome sequencing and annotation.</title>
        <authorList>
            <consortium name="The Broad Institute Genomics Platform"/>
            <consortium name="The Broad Institute Genome Sequencing Center for Infectious Disease"/>
            <person name="Wu L."/>
            <person name="Ma J."/>
        </authorList>
    </citation>
    <scope>NUCLEOTIDE SEQUENCE [LARGE SCALE GENOMIC DNA]</scope>
    <source>
        <strain evidence="3">CGMCC 1.15353</strain>
    </source>
</reference>
<dbReference type="SUPFAM" id="SSF141868">
    <property type="entry name" value="EAL domain-like"/>
    <property type="match status" value="1"/>
</dbReference>
<dbReference type="Gene3D" id="3.20.20.450">
    <property type="entry name" value="EAL domain"/>
    <property type="match status" value="1"/>
</dbReference>
<dbReference type="PANTHER" id="PTHR33121">
    <property type="entry name" value="CYCLIC DI-GMP PHOSPHODIESTERASE PDEF"/>
    <property type="match status" value="1"/>
</dbReference>
<protein>
    <recommendedName>
        <fullName evidence="1">EAL domain-containing protein</fullName>
    </recommendedName>
</protein>
<dbReference type="PANTHER" id="PTHR33121:SF15">
    <property type="entry name" value="BLUE LIGHT- AND TEMPERATURE-REGULATED ANTIREPRESSOR BLUF"/>
    <property type="match status" value="1"/>
</dbReference>
<evidence type="ECO:0000259" key="1">
    <source>
        <dbReference type="PROSITE" id="PS50883"/>
    </source>
</evidence>
<dbReference type="EMBL" id="BMIN01000011">
    <property type="protein sequence ID" value="GGD17457.1"/>
    <property type="molecule type" value="Genomic_DNA"/>
</dbReference>
<sequence length="342" mass="39319">MIISIDCQWCGTSVSLPSSGYMTVRTKTKQQTWKHSIQLPISQQEESFLMYEFNSHYELLQGLQTLMDHEMQQEWVHLSQIHGNKSFPMQIEHLFERLSHPELVTIIEEGRFTSYLQPIVHMDTGEVYGYEALLRSTERNVSPGDLFSFAKRAGLHSMLDQKAREEAVKAKATHLYDGQKCFINFLPSTIYVPEHCLSHTFNIVKKYNVDPGDLVFEVVETERIHSIDHLHNIFSTYKASGMHVALDDVGSGYSTLEVLSLLKPDVVKIDREYIRDCHENYDKQTFLKSVITTANELSITLLAEGIETKEEYRWLEESGIHLGQGYFIGKPSPQPVEEFILP</sequence>